<evidence type="ECO:0008006" key="4">
    <source>
        <dbReference type="Google" id="ProtNLM"/>
    </source>
</evidence>
<dbReference type="OrthoDB" id="5292716at2"/>
<dbReference type="Proteomes" id="UP000199058">
    <property type="component" value="Unassembled WGS sequence"/>
</dbReference>
<protein>
    <recommendedName>
        <fullName evidence="4">DUF481 domain-containing protein</fullName>
    </recommendedName>
</protein>
<dbReference type="RefSeq" id="WP_091964954.1">
    <property type="nucleotide sequence ID" value="NZ_FOLH01000007.1"/>
</dbReference>
<sequence length="270" mass="31034">MAKLTGKQVGYTLVCLLAINGLPAQVLAVEAPPSLEAVMEAGSTGLNLDSEENIIRWRSEAQVGFLDSRGKTESRTLNGRLRVQAETIDWRNDTRANFLHTQTDDATTQESLALSHQTDYQWTHQFYSLAFAGYSFDRFKTFRHEYDVVGGLGYRIFRDADREWDLEVGAGIKYTERNPEPQEKDWSPLGRLASKFRQELSDDLEFQQEISFNRSQEVENLNIMNSFAVKANEHLAVSLSYEWRRTEDLDASEAVYDHITTLNLIYRWHP</sequence>
<name>A0A1I1JHU6_9GAMM</name>
<feature type="signal peptide" evidence="1">
    <location>
        <begin position="1"/>
        <end position="28"/>
    </location>
</feature>
<evidence type="ECO:0000313" key="3">
    <source>
        <dbReference type="Proteomes" id="UP000199058"/>
    </source>
</evidence>
<keyword evidence="3" id="KW-1185">Reference proteome</keyword>
<dbReference type="AlphaFoldDB" id="A0A1I1JHU6"/>
<reference evidence="2 3" key="1">
    <citation type="submission" date="2016-10" db="EMBL/GenBank/DDBJ databases">
        <authorList>
            <person name="de Groot N.N."/>
        </authorList>
    </citation>
    <scope>NUCLEOTIDE SEQUENCE [LARGE SCALE GENOMIC DNA]</scope>
    <source>
        <strain evidence="2 3">DSM 18438</strain>
    </source>
</reference>
<dbReference type="EMBL" id="FOLH01000007">
    <property type="protein sequence ID" value="SFC48046.1"/>
    <property type="molecule type" value="Genomic_DNA"/>
</dbReference>
<accession>A0A1I1JHU6</accession>
<proteinExistence type="predicted"/>
<evidence type="ECO:0000313" key="2">
    <source>
        <dbReference type="EMBL" id="SFC48046.1"/>
    </source>
</evidence>
<feature type="chain" id="PRO_5011635196" description="DUF481 domain-containing protein" evidence="1">
    <location>
        <begin position="29"/>
        <end position="270"/>
    </location>
</feature>
<gene>
    <name evidence="2" type="ORF">SAMN05660443_2805</name>
</gene>
<evidence type="ECO:0000256" key="1">
    <source>
        <dbReference type="SAM" id="SignalP"/>
    </source>
</evidence>
<dbReference type="InterPro" id="IPR007433">
    <property type="entry name" value="DUF481"/>
</dbReference>
<dbReference type="STRING" id="1122252.SAMN05660443_2805"/>
<dbReference type="Pfam" id="PF04338">
    <property type="entry name" value="DUF481"/>
    <property type="match status" value="1"/>
</dbReference>
<keyword evidence="1" id="KW-0732">Signal</keyword>
<organism evidence="2 3">
    <name type="scientific">Marinospirillum celere</name>
    <dbReference type="NCBI Taxonomy" id="1122252"/>
    <lineage>
        <taxon>Bacteria</taxon>
        <taxon>Pseudomonadati</taxon>
        <taxon>Pseudomonadota</taxon>
        <taxon>Gammaproteobacteria</taxon>
        <taxon>Oceanospirillales</taxon>
        <taxon>Oceanospirillaceae</taxon>
        <taxon>Marinospirillum</taxon>
    </lineage>
</organism>